<keyword evidence="3" id="KW-1185">Reference proteome</keyword>
<name>A0AAV9B263_ACOGR</name>
<proteinExistence type="predicted"/>
<feature type="region of interest" description="Disordered" evidence="1">
    <location>
        <begin position="1"/>
        <end position="72"/>
    </location>
</feature>
<dbReference type="AlphaFoldDB" id="A0AAV9B263"/>
<protein>
    <submittedName>
        <fullName evidence="2">Uncharacterized protein</fullName>
    </submittedName>
</protein>
<accession>A0AAV9B263</accession>
<evidence type="ECO:0000313" key="2">
    <source>
        <dbReference type="EMBL" id="KAK1270141.1"/>
    </source>
</evidence>
<sequence>MVVEDTMVVAQRAGKNNERGGEENERERLTPSSGNPFTGIILVPRASASQHHPHSDITFTTEHSNTGPPMDP</sequence>
<gene>
    <name evidence="2" type="ORF">QJS04_geneDACA014680</name>
</gene>
<evidence type="ECO:0000313" key="3">
    <source>
        <dbReference type="Proteomes" id="UP001179952"/>
    </source>
</evidence>
<organism evidence="2 3">
    <name type="scientific">Acorus gramineus</name>
    <name type="common">Dwarf sweet flag</name>
    <dbReference type="NCBI Taxonomy" id="55184"/>
    <lineage>
        <taxon>Eukaryota</taxon>
        <taxon>Viridiplantae</taxon>
        <taxon>Streptophyta</taxon>
        <taxon>Embryophyta</taxon>
        <taxon>Tracheophyta</taxon>
        <taxon>Spermatophyta</taxon>
        <taxon>Magnoliopsida</taxon>
        <taxon>Liliopsida</taxon>
        <taxon>Acoraceae</taxon>
        <taxon>Acorus</taxon>
    </lineage>
</organism>
<reference evidence="2" key="2">
    <citation type="submission" date="2023-06" db="EMBL/GenBank/DDBJ databases">
        <authorList>
            <person name="Ma L."/>
            <person name="Liu K.-W."/>
            <person name="Li Z."/>
            <person name="Hsiao Y.-Y."/>
            <person name="Qi Y."/>
            <person name="Fu T."/>
            <person name="Tang G."/>
            <person name="Zhang D."/>
            <person name="Sun W.-H."/>
            <person name="Liu D.-K."/>
            <person name="Li Y."/>
            <person name="Chen G.-Z."/>
            <person name="Liu X.-D."/>
            <person name="Liao X.-Y."/>
            <person name="Jiang Y.-T."/>
            <person name="Yu X."/>
            <person name="Hao Y."/>
            <person name="Huang J."/>
            <person name="Zhao X.-W."/>
            <person name="Ke S."/>
            <person name="Chen Y.-Y."/>
            <person name="Wu W.-L."/>
            <person name="Hsu J.-L."/>
            <person name="Lin Y.-F."/>
            <person name="Huang M.-D."/>
            <person name="Li C.-Y."/>
            <person name="Huang L."/>
            <person name="Wang Z.-W."/>
            <person name="Zhao X."/>
            <person name="Zhong W.-Y."/>
            <person name="Peng D.-H."/>
            <person name="Ahmad S."/>
            <person name="Lan S."/>
            <person name="Zhang J.-S."/>
            <person name="Tsai W.-C."/>
            <person name="Van De Peer Y."/>
            <person name="Liu Z.-J."/>
        </authorList>
    </citation>
    <scope>NUCLEOTIDE SEQUENCE</scope>
    <source>
        <strain evidence="2">SCP</strain>
        <tissue evidence="2">Leaves</tissue>
    </source>
</reference>
<dbReference type="Proteomes" id="UP001179952">
    <property type="component" value="Unassembled WGS sequence"/>
</dbReference>
<feature type="compositionally biased region" description="Basic and acidic residues" evidence="1">
    <location>
        <begin position="15"/>
        <end position="29"/>
    </location>
</feature>
<evidence type="ECO:0000256" key="1">
    <source>
        <dbReference type="SAM" id="MobiDB-lite"/>
    </source>
</evidence>
<feature type="compositionally biased region" description="Polar residues" evidence="1">
    <location>
        <begin position="57"/>
        <end position="72"/>
    </location>
</feature>
<dbReference type="EMBL" id="JAUJYN010000005">
    <property type="protein sequence ID" value="KAK1270141.1"/>
    <property type="molecule type" value="Genomic_DNA"/>
</dbReference>
<reference evidence="2" key="1">
    <citation type="journal article" date="2023" name="Nat. Commun.">
        <title>Diploid and tetraploid genomes of Acorus and the evolution of monocots.</title>
        <authorList>
            <person name="Ma L."/>
            <person name="Liu K.W."/>
            <person name="Li Z."/>
            <person name="Hsiao Y.Y."/>
            <person name="Qi Y."/>
            <person name="Fu T."/>
            <person name="Tang G.D."/>
            <person name="Zhang D."/>
            <person name="Sun W.H."/>
            <person name="Liu D.K."/>
            <person name="Li Y."/>
            <person name="Chen G.Z."/>
            <person name="Liu X.D."/>
            <person name="Liao X.Y."/>
            <person name="Jiang Y.T."/>
            <person name="Yu X."/>
            <person name="Hao Y."/>
            <person name="Huang J."/>
            <person name="Zhao X.W."/>
            <person name="Ke S."/>
            <person name="Chen Y.Y."/>
            <person name="Wu W.L."/>
            <person name="Hsu J.L."/>
            <person name="Lin Y.F."/>
            <person name="Huang M.D."/>
            <person name="Li C.Y."/>
            <person name="Huang L."/>
            <person name="Wang Z.W."/>
            <person name="Zhao X."/>
            <person name="Zhong W.Y."/>
            <person name="Peng D.H."/>
            <person name="Ahmad S."/>
            <person name="Lan S."/>
            <person name="Zhang J.S."/>
            <person name="Tsai W.C."/>
            <person name="Van de Peer Y."/>
            <person name="Liu Z.J."/>
        </authorList>
    </citation>
    <scope>NUCLEOTIDE SEQUENCE</scope>
    <source>
        <strain evidence="2">SCP</strain>
    </source>
</reference>
<comment type="caution">
    <text evidence="2">The sequence shown here is derived from an EMBL/GenBank/DDBJ whole genome shotgun (WGS) entry which is preliminary data.</text>
</comment>